<dbReference type="AlphaFoldDB" id="A0A2H4HIC4"/>
<keyword evidence="1" id="KW-0614">Plasmid</keyword>
<name>A0A2H4HIC4_ENTFL</name>
<organism evidence="1">
    <name type="scientific">Enterococcus faecalis</name>
    <name type="common">Streptococcus faecalis</name>
    <dbReference type="NCBI Taxonomy" id="1351"/>
    <lineage>
        <taxon>Bacteria</taxon>
        <taxon>Bacillati</taxon>
        <taxon>Bacillota</taxon>
        <taxon>Bacilli</taxon>
        <taxon>Lactobacillales</taxon>
        <taxon>Enterococcaceae</taxon>
        <taxon>Enterococcus</taxon>
    </lineage>
</organism>
<reference evidence="1" key="1">
    <citation type="submission" date="2016-12" db="EMBL/GenBank/DDBJ databases">
        <title>Genetic characterization of cointegrate plasmids responsible for the mobilization of pRUM-like and pLAG, via pHTbeta, from Enterococcus faecium to E. faecalis.</title>
        <authorList>
            <person name="Di Sante L."/>
            <person name="Morroni G."/>
            <person name="Vignaroli C."/>
            <person name="Brenciani A."/>
        </authorList>
    </citation>
    <scope>NUCLEOTIDE SEQUENCE</scope>
    <source>
        <strain evidence="1">Transconjugant T4</strain>
        <plasmid evidence="1">pJH-T4</plasmid>
    </source>
</reference>
<accession>A0A2H4HIC4</accession>
<evidence type="ECO:0000313" key="1">
    <source>
        <dbReference type="EMBL" id="ARQ19184.1"/>
    </source>
</evidence>
<dbReference type="EMBL" id="KY290886">
    <property type="protein sequence ID" value="ARQ19184.1"/>
    <property type="molecule type" value="Genomic_DNA"/>
</dbReference>
<proteinExistence type="predicted"/>
<sequence>MKDYALRKFIHLEPMKELVINGNEYNDYKSLFVKEQPKGGIRMKNLPDFRLIEVNNLGIIEDYLAKLDEAVKQSIEKNGEDHVLTVVLKDLKDRLEAEAENFNKD</sequence>
<dbReference type="RefSeq" id="WP_002338162.1">
    <property type="nucleotide sequence ID" value="NZ_KY290886.1"/>
</dbReference>
<geneLocation type="plasmid" evidence="1">
    <name>pJH-T4</name>
</geneLocation>
<protein>
    <submittedName>
        <fullName evidence="1">Uncharacterized protein</fullName>
    </submittedName>
</protein>